<dbReference type="PANTHER" id="PTHR37012">
    <property type="entry name" value="B-ZIP TRANSCRIPTION FACTOR (EUROFUNG)-RELATED"/>
    <property type="match status" value="1"/>
</dbReference>
<evidence type="ECO:0000313" key="4">
    <source>
        <dbReference type="Proteomes" id="UP000006701"/>
    </source>
</evidence>
<dbReference type="VEuPathDB" id="FungiDB:ACLA_020500"/>
<dbReference type="OMA" id="HNAFLEN"/>
<proteinExistence type="predicted"/>
<feature type="region of interest" description="Disordered" evidence="2">
    <location>
        <begin position="186"/>
        <end position="289"/>
    </location>
</feature>
<dbReference type="HOGENOM" id="CLU_076961_1_0_1"/>
<feature type="compositionally biased region" description="Basic and acidic residues" evidence="2">
    <location>
        <begin position="30"/>
        <end position="43"/>
    </location>
</feature>
<protein>
    <submittedName>
        <fullName evidence="3">BZIP transcription factor, putative</fullName>
    </submittedName>
</protein>
<name>A1CNX2_ASPCL</name>
<dbReference type="RefSeq" id="XP_001268769.1">
    <property type="nucleotide sequence ID" value="XM_001268768.1"/>
</dbReference>
<feature type="compositionally biased region" description="Pro residues" evidence="2">
    <location>
        <begin position="201"/>
        <end position="210"/>
    </location>
</feature>
<dbReference type="PANTHER" id="PTHR37012:SF2">
    <property type="entry name" value="BZIP DOMAIN-CONTAINING PROTEIN-RELATED"/>
    <property type="match status" value="1"/>
</dbReference>
<dbReference type="AlphaFoldDB" id="A1CNX2"/>
<feature type="region of interest" description="Disordered" evidence="2">
    <location>
        <begin position="1"/>
        <end position="43"/>
    </location>
</feature>
<dbReference type="FunFam" id="1.20.5.170:FF:000093">
    <property type="entry name" value="BZIP transcription factor (Eurofung)"/>
    <property type="match status" value="1"/>
</dbReference>
<evidence type="ECO:0000256" key="1">
    <source>
        <dbReference type="SAM" id="Coils"/>
    </source>
</evidence>
<organism evidence="3 4">
    <name type="scientific">Aspergillus clavatus (strain ATCC 1007 / CBS 513.65 / DSM 816 / NCTC 3887 / NRRL 1 / QM 1276 / 107)</name>
    <dbReference type="NCBI Taxonomy" id="344612"/>
    <lineage>
        <taxon>Eukaryota</taxon>
        <taxon>Fungi</taxon>
        <taxon>Dikarya</taxon>
        <taxon>Ascomycota</taxon>
        <taxon>Pezizomycotina</taxon>
        <taxon>Eurotiomycetes</taxon>
        <taxon>Eurotiomycetidae</taxon>
        <taxon>Eurotiales</taxon>
        <taxon>Aspergillaceae</taxon>
        <taxon>Aspergillus</taxon>
        <taxon>Aspergillus subgen. Fumigati</taxon>
    </lineage>
</organism>
<keyword evidence="4" id="KW-1185">Reference proteome</keyword>
<dbReference type="CDD" id="cd14688">
    <property type="entry name" value="bZIP_YAP"/>
    <property type="match status" value="1"/>
</dbReference>
<evidence type="ECO:0000313" key="3">
    <source>
        <dbReference type="EMBL" id="EAW07343.1"/>
    </source>
</evidence>
<dbReference type="GO" id="GO:0003700">
    <property type="term" value="F:DNA-binding transcription factor activity"/>
    <property type="evidence" value="ECO:0007669"/>
    <property type="project" value="InterPro"/>
</dbReference>
<evidence type="ECO:0000256" key="2">
    <source>
        <dbReference type="SAM" id="MobiDB-lite"/>
    </source>
</evidence>
<feature type="coiled-coil region" evidence="1">
    <location>
        <begin position="45"/>
        <end position="96"/>
    </location>
</feature>
<keyword evidence="1" id="KW-0175">Coiled coil</keyword>
<dbReference type="GeneID" id="4701881"/>
<dbReference type="KEGG" id="act:ACLA_020500"/>
<dbReference type="Proteomes" id="UP000006701">
    <property type="component" value="Unassembled WGS sequence"/>
</dbReference>
<gene>
    <name evidence="3" type="ORF">ACLA_020500</name>
</gene>
<dbReference type="OrthoDB" id="3535998at2759"/>
<dbReference type="EMBL" id="DS027059">
    <property type="protein sequence ID" value="EAW07343.1"/>
    <property type="molecule type" value="Genomic_DNA"/>
</dbReference>
<dbReference type="Gene3D" id="1.20.5.170">
    <property type="match status" value="1"/>
</dbReference>
<dbReference type="eggNOG" id="ENOG502SU86">
    <property type="taxonomic scope" value="Eukaryota"/>
</dbReference>
<reference evidence="3 4" key="1">
    <citation type="journal article" date="2008" name="PLoS Genet.">
        <title>Genomic islands in the pathogenic filamentous fungus Aspergillus fumigatus.</title>
        <authorList>
            <person name="Fedorova N.D."/>
            <person name="Khaldi N."/>
            <person name="Joardar V.S."/>
            <person name="Maiti R."/>
            <person name="Amedeo P."/>
            <person name="Anderson M.J."/>
            <person name="Crabtree J."/>
            <person name="Silva J.C."/>
            <person name="Badger J.H."/>
            <person name="Albarraq A."/>
            <person name="Angiuoli S."/>
            <person name="Bussey H."/>
            <person name="Bowyer P."/>
            <person name="Cotty P.J."/>
            <person name="Dyer P.S."/>
            <person name="Egan A."/>
            <person name="Galens K."/>
            <person name="Fraser-Liggett C.M."/>
            <person name="Haas B.J."/>
            <person name="Inman J.M."/>
            <person name="Kent R."/>
            <person name="Lemieux S."/>
            <person name="Malavazi I."/>
            <person name="Orvis J."/>
            <person name="Roemer T."/>
            <person name="Ronning C.M."/>
            <person name="Sundaram J.P."/>
            <person name="Sutton G."/>
            <person name="Turner G."/>
            <person name="Venter J.C."/>
            <person name="White O.R."/>
            <person name="Whitty B.R."/>
            <person name="Youngman P."/>
            <person name="Wolfe K.H."/>
            <person name="Goldman G.H."/>
            <person name="Wortman J.R."/>
            <person name="Jiang B."/>
            <person name="Denning D.W."/>
            <person name="Nierman W.C."/>
        </authorList>
    </citation>
    <scope>NUCLEOTIDE SEQUENCE [LARGE SCALE GENOMIC DNA]</scope>
    <source>
        <strain evidence="4">ATCC 1007 / CBS 513.65 / DSM 816 / NCTC 3887 / NRRL 1</strain>
    </source>
</reference>
<dbReference type="SUPFAM" id="SSF57959">
    <property type="entry name" value="Leucine zipper domain"/>
    <property type="match status" value="1"/>
</dbReference>
<accession>A1CNX2</accession>
<sequence length="289" mass="31839">MSSTPDNAQSKKRESRAGTRKVTTLSAEQLARKRANDREAQRTIRQRTKEHIERLQSQVAELQAKNQQYDDVLRRNAVLEQEIKGLRQQLTILTGEQGYSNVAEGPYNSPSGAQSSAHYSDSLNVPPVSRAPSVLSASSQVSVAPEWQAYGSTRSSSICESSEADYTNRTAEPYRFEGQIQQPANTLSGPMPHVNFNPPSAAHPPAPPFQTYPQYFRASGPEGTHGEHLLRNPQPATPYVPGQPSLPMPEVSSERGTGYPVLQNSQHYHHPPNQPGNNQGYGYGWPPQS</sequence>
<dbReference type="InterPro" id="IPR046347">
    <property type="entry name" value="bZIP_sf"/>
</dbReference>